<comment type="similarity">
    <text evidence="10">Belongs to the PlsX family.</text>
</comment>
<dbReference type="RefSeq" id="WP_216568326.1">
    <property type="nucleotide sequence ID" value="NZ_JAHLOQ010000003.1"/>
</dbReference>
<evidence type="ECO:0000256" key="7">
    <source>
        <dbReference type="ARBA" id="ARBA00023264"/>
    </source>
</evidence>
<dbReference type="EMBL" id="JAHLOQ010000003">
    <property type="protein sequence ID" value="MBU5335164.1"/>
    <property type="molecule type" value="Genomic_DNA"/>
</dbReference>
<comment type="caution">
    <text evidence="11">The sequence shown here is derived from an EMBL/GenBank/DDBJ whole genome shotgun (WGS) entry which is preliminary data.</text>
</comment>
<keyword evidence="12" id="KW-1185">Reference proteome</keyword>
<evidence type="ECO:0000256" key="4">
    <source>
        <dbReference type="ARBA" id="ARBA00022679"/>
    </source>
</evidence>
<evidence type="ECO:0000313" key="11">
    <source>
        <dbReference type="EMBL" id="MBU5335164.1"/>
    </source>
</evidence>
<keyword evidence="7 10" id="KW-1208">Phospholipid metabolism</keyword>
<dbReference type="GO" id="GO:0016746">
    <property type="term" value="F:acyltransferase activity"/>
    <property type="evidence" value="ECO:0007669"/>
    <property type="project" value="UniProtKB-KW"/>
</dbReference>
<protein>
    <recommendedName>
        <fullName evidence="8 10">Phosphate acyltransferase</fullName>
        <ecNumber evidence="8 10">2.3.1.274</ecNumber>
    </recommendedName>
    <alternativeName>
        <fullName evidence="10">Acyl-ACP phosphotransacylase</fullName>
    </alternativeName>
    <alternativeName>
        <fullName evidence="10">Acyl-[acyl-carrier-protein]--phosphate acyltransferase</fullName>
    </alternativeName>
    <alternativeName>
        <fullName evidence="10">Phosphate-acyl-ACP acyltransferase</fullName>
    </alternativeName>
</protein>
<sequence length="345" mass="37081">MKIVIDAMGGDNAPQATVEGAVLAINEYGVDVILTGDKAQIEKELESKTYDKSKLEIIHTTEIIENEDKPVMAVRRKKDSSMVVALNLVKNKKADAIVSAGSTGALLAGGTLVVGRIKGIDRPCLCPGLPNIKGGITLLADGGANADCKPKNLTQFAFMSDIYLRKVLGIENPRIGLANIGTEEGKGNELVKEAYYELKDLDLNFVGNVEARDVINSVCDALICDGFTGNTLLKSCEGVAMSLMKLMKETFMTSFKGKIGALMLKDNFKEIKAMMDYTEYGGAPLLGVKGGVIKAHGSSNAFAIKNAINQAIKFANGNVVNDIEQVLKELAEKEKSKNEEEKETK</sequence>
<dbReference type="EC" id="2.3.1.274" evidence="8 10"/>
<comment type="subcellular location">
    <subcellularLocation>
        <location evidence="10">Cytoplasm</location>
    </subcellularLocation>
    <text evidence="10">Associated with the membrane possibly through PlsY.</text>
</comment>
<dbReference type="HAMAP" id="MF_00019">
    <property type="entry name" value="PlsX"/>
    <property type="match status" value="1"/>
</dbReference>
<evidence type="ECO:0000256" key="3">
    <source>
        <dbReference type="ARBA" id="ARBA00022516"/>
    </source>
</evidence>
<keyword evidence="2 10" id="KW-0963">Cytoplasm</keyword>
<dbReference type="InterPro" id="IPR003664">
    <property type="entry name" value="FA_synthesis"/>
</dbReference>
<keyword evidence="5 10" id="KW-0443">Lipid metabolism</keyword>
<gene>
    <name evidence="10 11" type="primary">plsX</name>
    <name evidence="11" type="ORF">KQI20_01805</name>
</gene>
<name>A0ABS6DTS1_9FIRM</name>
<keyword evidence="11" id="KW-0012">Acyltransferase</keyword>
<proteinExistence type="inferred from homology"/>
<dbReference type="PIRSF" id="PIRSF002465">
    <property type="entry name" value="Phsphlp_syn_PlsX"/>
    <property type="match status" value="1"/>
</dbReference>
<dbReference type="PANTHER" id="PTHR30100">
    <property type="entry name" value="FATTY ACID/PHOSPHOLIPID SYNTHESIS PROTEIN PLSX"/>
    <property type="match status" value="1"/>
</dbReference>
<evidence type="ECO:0000256" key="5">
    <source>
        <dbReference type="ARBA" id="ARBA00023098"/>
    </source>
</evidence>
<keyword evidence="6 10" id="KW-0594">Phospholipid biosynthesis</keyword>
<comment type="pathway">
    <text evidence="10">Lipid metabolism; phospholipid metabolism.</text>
</comment>
<keyword evidence="4 10" id="KW-0808">Transferase</keyword>
<evidence type="ECO:0000256" key="1">
    <source>
        <dbReference type="ARBA" id="ARBA00001232"/>
    </source>
</evidence>
<reference evidence="11 12" key="1">
    <citation type="submission" date="2021-06" db="EMBL/GenBank/DDBJ databases">
        <authorList>
            <person name="Sun Q."/>
            <person name="Li D."/>
        </authorList>
    </citation>
    <scope>NUCLEOTIDE SEQUENCE [LARGE SCALE GENOMIC DNA]</scope>
    <source>
        <strain evidence="11 12">N19</strain>
    </source>
</reference>
<keyword evidence="3 10" id="KW-0444">Lipid biosynthesis</keyword>
<evidence type="ECO:0000256" key="2">
    <source>
        <dbReference type="ARBA" id="ARBA00022490"/>
    </source>
</evidence>
<evidence type="ECO:0000313" key="12">
    <source>
        <dbReference type="Proteomes" id="UP001196301"/>
    </source>
</evidence>
<comment type="subunit">
    <text evidence="9 10">Homodimer. Probably interacts with PlsY.</text>
</comment>
<dbReference type="Pfam" id="PF02504">
    <property type="entry name" value="FA_synthesis"/>
    <property type="match status" value="1"/>
</dbReference>
<evidence type="ECO:0000256" key="8">
    <source>
        <dbReference type="ARBA" id="ARBA00024069"/>
    </source>
</evidence>
<dbReference type="PANTHER" id="PTHR30100:SF1">
    <property type="entry name" value="PHOSPHATE ACYLTRANSFERASE"/>
    <property type="match status" value="1"/>
</dbReference>
<evidence type="ECO:0000256" key="6">
    <source>
        <dbReference type="ARBA" id="ARBA00023209"/>
    </source>
</evidence>
<comment type="catalytic activity">
    <reaction evidence="1 10">
        <text>a fatty acyl-[ACP] + phosphate = an acyl phosphate + holo-[ACP]</text>
        <dbReference type="Rhea" id="RHEA:42292"/>
        <dbReference type="Rhea" id="RHEA-COMP:9685"/>
        <dbReference type="Rhea" id="RHEA-COMP:14125"/>
        <dbReference type="ChEBI" id="CHEBI:43474"/>
        <dbReference type="ChEBI" id="CHEBI:59918"/>
        <dbReference type="ChEBI" id="CHEBI:64479"/>
        <dbReference type="ChEBI" id="CHEBI:138651"/>
        <dbReference type="EC" id="2.3.1.274"/>
    </reaction>
</comment>
<evidence type="ECO:0000256" key="10">
    <source>
        <dbReference type="HAMAP-Rule" id="MF_00019"/>
    </source>
</evidence>
<organism evidence="11 12">
    <name type="scientific">Intestinibacter bartlettii</name>
    <dbReference type="NCBI Taxonomy" id="261299"/>
    <lineage>
        <taxon>Bacteria</taxon>
        <taxon>Bacillati</taxon>
        <taxon>Bacillota</taxon>
        <taxon>Clostridia</taxon>
        <taxon>Peptostreptococcales</taxon>
        <taxon>Peptostreptococcaceae</taxon>
        <taxon>Intestinibacter</taxon>
    </lineage>
</organism>
<dbReference type="NCBIfam" id="TIGR00182">
    <property type="entry name" value="plsX"/>
    <property type="match status" value="1"/>
</dbReference>
<dbReference type="InterPro" id="IPR012281">
    <property type="entry name" value="Phospholipid_synth_PlsX-like"/>
</dbReference>
<evidence type="ECO:0000256" key="9">
    <source>
        <dbReference type="ARBA" id="ARBA00046608"/>
    </source>
</evidence>
<dbReference type="Proteomes" id="UP001196301">
    <property type="component" value="Unassembled WGS sequence"/>
</dbReference>
<comment type="function">
    <text evidence="10">Catalyzes the reversible formation of acyl-phosphate (acyl-PO(4)) from acyl-[acyl-carrier-protein] (acyl-ACP). This enzyme utilizes acyl-ACP as fatty acyl donor, but not acyl-CoA.</text>
</comment>
<accession>A0ABS6DTS1</accession>